<evidence type="ECO:0000313" key="2">
    <source>
        <dbReference type="EMBL" id="GAW07915.1"/>
    </source>
</evidence>
<accession>A0A1Q3EL45</accession>
<protein>
    <submittedName>
        <fullName evidence="2">Uncharacterized protein</fullName>
    </submittedName>
</protein>
<comment type="caution">
    <text evidence="2">The sequence shown here is derived from an EMBL/GenBank/DDBJ whole genome shotgun (WGS) entry which is preliminary data.</text>
</comment>
<keyword evidence="3" id="KW-1185">Reference proteome</keyword>
<organism evidence="2 3">
    <name type="scientific">Lentinula edodes</name>
    <name type="common">Shiitake mushroom</name>
    <name type="synonym">Lentinus edodes</name>
    <dbReference type="NCBI Taxonomy" id="5353"/>
    <lineage>
        <taxon>Eukaryota</taxon>
        <taxon>Fungi</taxon>
        <taxon>Dikarya</taxon>
        <taxon>Basidiomycota</taxon>
        <taxon>Agaricomycotina</taxon>
        <taxon>Agaricomycetes</taxon>
        <taxon>Agaricomycetidae</taxon>
        <taxon>Agaricales</taxon>
        <taxon>Marasmiineae</taxon>
        <taxon>Omphalotaceae</taxon>
        <taxon>Lentinula</taxon>
    </lineage>
</organism>
<feature type="region of interest" description="Disordered" evidence="1">
    <location>
        <begin position="58"/>
        <end position="99"/>
    </location>
</feature>
<evidence type="ECO:0000313" key="3">
    <source>
        <dbReference type="Proteomes" id="UP000188533"/>
    </source>
</evidence>
<feature type="compositionally biased region" description="Basic residues" evidence="1">
    <location>
        <begin position="76"/>
        <end position="90"/>
    </location>
</feature>
<feature type="region of interest" description="Disordered" evidence="1">
    <location>
        <begin position="1"/>
        <end position="28"/>
    </location>
</feature>
<dbReference type="AlphaFoldDB" id="A0A1Q3EL45"/>
<evidence type="ECO:0000256" key="1">
    <source>
        <dbReference type="SAM" id="MobiDB-lite"/>
    </source>
</evidence>
<dbReference type="EMBL" id="BDGU01000530">
    <property type="protein sequence ID" value="GAW07915.1"/>
    <property type="molecule type" value="Genomic_DNA"/>
</dbReference>
<reference evidence="2 3" key="2">
    <citation type="submission" date="2017-02" db="EMBL/GenBank/DDBJ databases">
        <title>A genome survey and senescence transcriptome analysis in Lentinula edodes.</title>
        <authorList>
            <person name="Sakamoto Y."/>
            <person name="Nakade K."/>
            <person name="Sato S."/>
            <person name="Yoshida Y."/>
            <person name="Miyazaki K."/>
            <person name="Natsume S."/>
            <person name="Konno N."/>
        </authorList>
    </citation>
    <scope>NUCLEOTIDE SEQUENCE [LARGE SCALE GENOMIC DNA]</scope>
    <source>
        <strain evidence="2 3">NBRC 111202</strain>
    </source>
</reference>
<proteinExistence type="predicted"/>
<name>A0A1Q3EL45_LENED</name>
<reference evidence="2 3" key="1">
    <citation type="submission" date="2016-08" db="EMBL/GenBank/DDBJ databases">
        <authorList>
            <consortium name="Lentinula edodes genome sequencing consortium"/>
            <person name="Sakamoto Y."/>
            <person name="Nakade K."/>
            <person name="Sato S."/>
            <person name="Yoshida Y."/>
            <person name="Miyazaki K."/>
            <person name="Natsume S."/>
            <person name="Konno N."/>
        </authorList>
    </citation>
    <scope>NUCLEOTIDE SEQUENCE [LARGE SCALE GENOMIC DNA]</scope>
    <source>
        <strain evidence="2 3">NBRC 111202</strain>
    </source>
</reference>
<sequence length="251" mass="27994">MSFARRSSKSQSKPKPAPQQLPPSLASELLMMQFMGGGSIERNAKRIMEQQARDIAPAGRTHHNHHHHHSSEQHHHPDRHHHDQRRRKSKPSTDTRLPLGEVYRDERGNMWWDEHEAAEFRGLLTPTQHDTQSQGWINYDPFGTTAAAASPTSTTFSVSNIPPHHPHHTHHVQPPYSNAGYPAYADPGMIPYGSSAPPRRRGSVVSPATSGFEDSFVPPVVPSGYIPHAHADPVIKKKTLRGRARALFGGH</sequence>
<feature type="compositionally biased region" description="Basic residues" evidence="1">
    <location>
        <begin position="60"/>
        <end position="69"/>
    </location>
</feature>
<gene>
    <name evidence="2" type="ORF">LENED_009940</name>
</gene>
<dbReference type="Proteomes" id="UP000188533">
    <property type="component" value="Unassembled WGS sequence"/>
</dbReference>